<comment type="caution">
    <text evidence="1">The sequence shown here is derived from an EMBL/GenBank/DDBJ whole genome shotgun (WGS) entry which is preliminary data.</text>
</comment>
<dbReference type="AlphaFoldDB" id="L8WT32"/>
<dbReference type="HOGENOM" id="CLU_1504449_0_0_1"/>
<accession>L8WT32</accession>
<organism evidence="1 2">
    <name type="scientific">Thanatephorus cucumeris (strain AG1-IA)</name>
    <name type="common">Rice sheath blight fungus</name>
    <name type="synonym">Rhizoctonia solani</name>
    <dbReference type="NCBI Taxonomy" id="983506"/>
    <lineage>
        <taxon>Eukaryota</taxon>
        <taxon>Fungi</taxon>
        <taxon>Dikarya</taxon>
        <taxon>Basidiomycota</taxon>
        <taxon>Agaricomycotina</taxon>
        <taxon>Agaricomycetes</taxon>
        <taxon>Cantharellales</taxon>
        <taxon>Ceratobasidiaceae</taxon>
        <taxon>Rhizoctonia</taxon>
        <taxon>Rhizoctonia solani AG-1</taxon>
    </lineage>
</organism>
<dbReference type="Proteomes" id="UP000011668">
    <property type="component" value="Unassembled WGS sequence"/>
</dbReference>
<dbReference type="EMBL" id="AFRT01001591">
    <property type="protein sequence ID" value="ELU39898.1"/>
    <property type="molecule type" value="Genomic_DNA"/>
</dbReference>
<evidence type="ECO:0000313" key="2">
    <source>
        <dbReference type="Proteomes" id="UP000011668"/>
    </source>
</evidence>
<gene>
    <name evidence="1" type="ORF">AG1IA_06072</name>
</gene>
<evidence type="ECO:0000313" key="1">
    <source>
        <dbReference type="EMBL" id="ELU39898.1"/>
    </source>
</evidence>
<reference evidence="1 2" key="1">
    <citation type="journal article" date="2013" name="Nat. Commun.">
        <title>The evolution and pathogenic mechanisms of the rice sheath blight pathogen.</title>
        <authorList>
            <person name="Zheng A."/>
            <person name="Lin R."/>
            <person name="Xu L."/>
            <person name="Qin P."/>
            <person name="Tang C."/>
            <person name="Ai P."/>
            <person name="Zhang D."/>
            <person name="Liu Y."/>
            <person name="Sun Z."/>
            <person name="Feng H."/>
            <person name="Wang Y."/>
            <person name="Chen Y."/>
            <person name="Liang X."/>
            <person name="Fu R."/>
            <person name="Li Q."/>
            <person name="Zhang J."/>
            <person name="Yu X."/>
            <person name="Xie Z."/>
            <person name="Ding L."/>
            <person name="Guan P."/>
            <person name="Tang J."/>
            <person name="Liang Y."/>
            <person name="Wang S."/>
            <person name="Deng Q."/>
            <person name="Li S."/>
            <person name="Zhu J."/>
            <person name="Wang L."/>
            <person name="Liu H."/>
            <person name="Li P."/>
        </authorList>
    </citation>
    <scope>NUCLEOTIDE SEQUENCE [LARGE SCALE GENOMIC DNA]</scope>
    <source>
        <strain evidence="2">AG-1 IA</strain>
    </source>
</reference>
<proteinExistence type="predicted"/>
<name>L8WT32_THACA</name>
<keyword evidence="2" id="KW-1185">Reference proteome</keyword>
<sequence>MCFLAPGPPICFTFSAHLIQWSPGRGPEELSSRGKPHSVQSNLNPGATHFWSSSFLQHSRTNQESRRRDHINITLEITSNGPCSPILNCINDRAEIHLFILITARDLSTPSQVAMAAGSVCATLFGLMDDQSALGCNTHMTNREWMAALKLGTWWVHGSTNYPWDPHFYLCSHYSCRAN</sequence>
<protein>
    <submittedName>
        <fullName evidence="1">Uncharacterized protein</fullName>
    </submittedName>
</protein>